<reference evidence="3" key="1">
    <citation type="submission" date="2020-11" db="EMBL/GenBank/DDBJ databases">
        <authorList>
            <person name="Tran Van P."/>
        </authorList>
    </citation>
    <scope>NUCLEOTIDE SEQUENCE</scope>
</reference>
<dbReference type="PROSITE" id="PS00028">
    <property type="entry name" value="ZINC_FINGER_C2H2_1"/>
    <property type="match status" value="1"/>
</dbReference>
<proteinExistence type="predicted"/>
<protein>
    <recommendedName>
        <fullName evidence="2">C2H2-type domain-containing protein</fullName>
    </recommendedName>
</protein>
<dbReference type="AlphaFoldDB" id="A0A7R9FH56"/>
<evidence type="ECO:0000313" key="3">
    <source>
        <dbReference type="EMBL" id="CAD7453331.1"/>
    </source>
</evidence>
<dbReference type="GO" id="GO:0008270">
    <property type="term" value="F:zinc ion binding"/>
    <property type="evidence" value="ECO:0007669"/>
    <property type="project" value="UniProtKB-KW"/>
</dbReference>
<keyword evidence="1" id="KW-0863">Zinc-finger</keyword>
<accession>A0A7R9FH56</accession>
<keyword evidence="1" id="KW-0862">Zinc</keyword>
<keyword evidence="1" id="KW-0479">Metal-binding</keyword>
<organism evidence="3">
    <name type="scientific">Timema tahoe</name>
    <dbReference type="NCBI Taxonomy" id="61484"/>
    <lineage>
        <taxon>Eukaryota</taxon>
        <taxon>Metazoa</taxon>
        <taxon>Ecdysozoa</taxon>
        <taxon>Arthropoda</taxon>
        <taxon>Hexapoda</taxon>
        <taxon>Insecta</taxon>
        <taxon>Pterygota</taxon>
        <taxon>Neoptera</taxon>
        <taxon>Polyneoptera</taxon>
        <taxon>Phasmatodea</taxon>
        <taxon>Timematodea</taxon>
        <taxon>Timematoidea</taxon>
        <taxon>Timematidae</taxon>
        <taxon>Timema</taxon>
    </lineage>
</organism>
<dbReference type="EMBL" id="OE000304">
    <property type="protein sequence ID" value="CAD7453331.1"/>
    <property type="molecule type" value="Genomic_DNA"/>
</dbReference>
<dbReference type="SUPFAM" id="SSF57667">
    <property type="entry name" value="beta-beta-alpha zinc fingers"/>
    <property type="match status" value="1"/>
</dbReference>
<evidence type="ECO:0000259" key="2">
    <source>
        <dbReference type="PROSITE" id="PS50157"/>
    </source>
</evidence>
<sequence>MNKRCEEGRKRERRAEEEMAMDNLRWKRLTKSLHSETLDEERDADFEEGDCRCIVCSREFPELEQIETRCCQIVSSRQTDTAPKQRGRGRVYEGRVKWKGDKNEVDRENEGGDIDWLSDGSGARDGLDGHLVSCHRYPPDQYKCDQCPRTFSWRPTLARHRVTQHGEQRRYPCENCPKSSIANKSEL</sequence>
<dbReference type="SMART" id="SM00355">
    <property type="entry name" value="ZnF_C2H2"/>
    <property type="match status" value="1"/>
</dbReference>
<gene>
    <name evidence="3" type="ORF">TTEB3V08_LOCUS1477</name>
</gene>
<name>A0A7R9FH56_9NEOP</name>
<dbReference type="Gene3D" id="3.30.160.60">
    <property type="entry name" value="Classic Zinc Finger"/>
    <property type="match status" value="1"/>
</dbReference>
<dbReference type="InterPro" id="IPR013087">
    <property type="entry name" value="Znf_C2H2_type"/>
</dbReference>
<dbReference type="InterPro" id="IPR036236">
    <property type="entry name" value="Znf_C2H2_sf"/>
</dbReference>
<dbReference type="PROSITE" id="PS50157">
    <property type="entry name" value="ZINC_FINGER_C2H2_2"/>
    <property type="match status" value="1"/>
</dbReference>
<evidence type="ECO:0000256" key="1">
    <source>
        <dbReference type="PROSITE-ProRule" id="PRU00042"/>
    </source>
</evidence>
<feature type="domain" description="C2H2-type" evidence="2">
    <location>
        <begin position="142"/>
        <end position="170"/>
    </location>
</feature>